<keyword evidence="1" id="KW-0472">Membrane</keyword>
<feature type="transmembrane region" description="Helical" evidence="1">
    <location>
        <begin position="276"/>
        <end position="297"/>
    </location>
</feature>
<keyword evidence="1" id="KW-1133">Transmembrane helix</keyword>
<feature type="transmembrane region" description="Helical" evidence="1">
    <location>
        <begin position="183"/>
        <end position="206"/>
    </location>
</feature>
<feature type="transmembrane region" description="Helical" evidence="1">
    <location>
        <begin position="153"/>
        <end position="176"/>
    </location>
</feature>
<evidence type="ECO:0000313" key="4">
    <source>
        <dbReference type="Proteomes" id="UP000282985"/>
    </source>
</evidence>
<evidence type="ECO:0000313" key="3">
    <source>
        <dbReference type="EMBL" id="RUT79304.1"/>
    </source>
</evidence>
<keyword evidence="1" id="KW-0812">Transmembrane</keyword>
<feature type="transmembrane region" description="Helical" evidence="1">
    <location>
        <begin position="70"/>
        <end position="92"/>
    </location>
</feature>
<sequence>MILSVKLKGSLLALIAAISFSNVYIFSKMAMQDINLPAFGLLWFGLALIYNLFYYWFFTKHKFPKIPRRSKYILLLIGCSELVSITAFFLSIKLSTNPAVVSFLANTSPIFVMLISFVFLRIRYSWTAILGVAVTLFGVIIMNWTSVGFTWELIFAPSSLAALVFAFFYGISLVLARTQIQKLPALMITICRTFFLFGGFILYNIYFLEFPIYTRNSVLYILVGSILGPFLGIALTFASLRFVDASITTLIGTSRSLFIIIGSFLFLNILPPQNQMIGGILTILGILIISIGDAYSLKNK</sequence>
<keyword evidence="4" id="KW-1185">Reference proteome</keyword>
<feature type="transmembrane region" description="Helical" evidence="1">
    <location>
        <begin position="38"/>
        <end position="58"/>
    </location>
</feature>
<evidence type="ECO:0000259" key="2">
    <source>
        <dbReference type="Pfam" id="PF00892"/>
    </source>
</evidence>
<proteinExistence type="predicted"/>
<feature type="transmembrane region" description="Helical" evidence="1">
    <location>
        <begin position="250"/>
        <end position="270"/>
    </location>
</feature>
<feature type="domain" description="EamA" evidence="2">
    <location>
        <begin position="8"/>
        <end position="143"/>
    </location>
</feature>
<reference evidence="3 4" key="1">
    <citation type="submission" date="2018-11" db="EMBL/GenBank/DDBJ databases">
        <title>Parancylomarina longa gen. nov., sp. nov., isolated from sediments of southern Okinawa.</title>
        <authorList>
            <person name="Fu T."/>
        </authorList>
    </citation>
    <scope>NUCLEOTIDE SEQUENCE [LARGE SCALE GENOMIC DNA]</scope>
    <source>
        <strain evidence="3 4">T3-2 S1-C</strain>
    </source>
</reference>
<name>A0A434AXR2_9BACT</name>
<organism evidence="3 4">
    <name type="scientific">Ancylomarina longa</name>
    <dbReference type="NCBI Taxonomy" id="2487017"/>
    <lineage>
        <taxon>Bacteria</taxon>
        <taxon>Pseudomonadati</taxon>
        <taxon>Bacteroidota</taxon>
        <taxon>Bacteroidia</taxon>
        <taxon>Marinilabiliales</taxon>
        <taxon>Marinifilaceae</taxon>
        <taxon>Ancylomarina</taxon>
    </lineage>
</organism>
<dbReference type="Proteomes" id="UP000282985">
    <property type="component" value="Unassembled WGS sequence"/>
</dbReference>
<protein>
    <submittedName>
        <fullName evidence="3">DMT family transporter</fullName>
    </submittedName>
</protein>
<dbReference type="InterPro" id="IPR000620">
    <property type="entry name" value="EamA_dom"/>
</dbReference>
<dbReference type="GO" id="GO:0016020">
    <property type="term" value="C:membrane"/>
    <property type="evidence" value="ECO:0007669"/>
    <property type="project" value="InterPro"/>
</dbReference>
<dbReference type="EMBL" id="RJJX01000003">
    <property type="protein sequence ID" value="RUT79304.1"/>
    <property type="molecule type" value="Genomic_DNA"/>
</dbReference>
<dbReference type="AlphaFoldDB" id="A0A434AXR2"/>
<feature type="transmembrane region" description="Helical" evidence="1">
    <location>
        <begin position="127"/>
        <end position="147"/>
    </location>
</feature>
<accession>A0A434AXR2</accession>
<dbReference type="PANTHER" id="PTHR22911:SF137">
    <property type="entry name" value="SOLUTE CARRIER FAMILY 35 MEMBER G2-RELATED"/>
    <property type="match status" value="1"/>
</dbReference>
<dbReference type="InterPro" id="IPR037185">
    <property type="entry name" value="EmrE-like"/>
</dbReference>
<dbReference type="Pfam" id="PF00892">
    <property type="entry name" value="EamA"/>
    <property type="match status" value="2"/>
</dbReference>
<dbReference type="SUPFAM" id="SSF103481">
    <property type="entry name" value="Multidrug resistance efflux transporter EmrE"/>
    <property type="match status" value="2"/>
</dbReference>
<feature type="domain" description="EamA" evidence="2">
    <location>
        <begin position="160"/>
        <end position="290"/>
    </location>
</feature>
<feature type="transmembrane region" description="Helical" evidence="1">
    <location>
        <begin position="218"/>
        <end position="238"/>
    </location>
</feature>
<dbReference type="PANTHER" id="PTHR22911">
    <property type="entry name" value="ACYL-MALONYL CONDENSING ENZYME-RELATED"/>
    <property type="match status" value="1"/>
</dbReference>
<feature type="transmembrane region" description="Helical" evidence="1">
    <location>
        <begin position="7"/>
        <end position="26"/>
    </location>
</feature>
<dbReference type="OrthoDB" id="1117406at2"/>
<evidence type="ECO:0000256" key="1">
    <source>
        <dbReference type="SAM" id="Phobius"/>
    </source>
</evidence>
<dbReference type="RefSeq" id="WP_127342595.1">
    <property type="nucleotide sequence ID" value="NZ_RJJX01000003.1"/>
</dbReference>
<gene>
    <name evidence="3" type="ORF">DLK05_03525</name>
</gene>
<comment type="caution">
    <text evidence="3">The sequence shown here is derived from an EMBL/GenBank/DDBJ whole genome shotgun (WGS) entry which is preliminary data.</text>
</comment>
<feature type="transmembrane region" description="Helical" evidence="1">
    <location>
        <begin position="98"/>
        <end position="120"/>
    </location>
</feature>